<dbReference type="EMBL" id="LGLV01000002">
    <property type="protein sequence ID" value="OBZ97419.1"/>
    <property type="molecule type" value="Genomic_DNA"/>
</dbReference>
<evidence type="ECO:0000256" key="6">
    <source>
        <dbReference type="ARBA" id="ARBA00022989"/>
    </source>
</evidence>
<keyword evidence="7 8" id="KW-0472">Membrane</keyword>
<feature type="transmembrane region" description="Helical" evidence="8">
    <location>
        <begin position="208"/>
        <end position="233"/>
    </location>
</feature>
<evidence type="ECO:0000256" key="5">
    <source>
        <dbReference type="ARBA" id="ARBA00022692"/>
    </source>
</evidence>
<dbReference type="OrthoDB" id="9807047at2"/>
<dbReference type="InterPro" id="IPR000515">
    <property type="entry name" value="MetI-like"/>
</dbReference>
<dbReference type="SUPFAM" id="SSF161098">
    <property type="entry name" value="MetI-like"/>
    <property type="match status" value="2"/>
</dbReference>
<feature type="transmembrane region" description="Helical" evidence="8">
    <location>
        <begin position="346"/>
        <end position="370"/>
    </location>
</feature>
<feature type="transmembrane region" description="Helical" evidence="8">
    <location>
        <begin position="109"/>
        <end position="135"/>
    </location>
</feature>
<feature type="transmembrane region" description="Helical" evidence="8">
    <location>
        <begin position="571"/>
        <end position="592"/>
    </location>
</feature>
<evidence type="ECO:0000256" key="7">
    <source>
        <dbReference type="ARBA" id="ARBA00023136"/>
    </source>
</evidence>
<dbReference type="GO" id="GO:0055085">
    <property type="term" value="P:transmembrane transport"/>
    <property type="evidence" value="ECO:0007669"/>
    <property type="project" value="InterPro"/>
</dbReference>
<evidence type="ECO:0000313" key="10">
    <source>
        <dbReference type="EMBL" id="OBZ97419.1"/>
    </source>
</evidence>
<dbReference type="Proteomes" id="UP000093111">
    <property type="component" value="Plasmid pF5.1b"/>
</dbReference>
<dbReference type="PROSITE" id="PS50928">
    <property type="entry name" value="ABC_TM1"/>
    <property type="match status" value="2"/>
</dbReference>
<feature type="transmembrane region" description="Helical" evidence="8">
    <location>
        <begin position="405"/>
        <end position="426"/>
    </location>
</feature>
<evidence type="ECO:0000256" key="3">
    <source>
        <dbReference type="ARBA" id="ARBA00022448"/>
    </source>
</evidence>
<feature type="transmembrane region" description="Helical" evidence="8">
    <location>
        <begin position="155"/>
        <end position="182"/>
    </location>
</feature>
<proteinExistence type="inferred from homology"/>
<dbReference type="AlphaFoldDB" id="A0A1C7P821"/>
<dbReference type="Gene3D" id="1.10.3720.10">
    <property type="entry name" value="MetI-like"/>
    <property type="match status" value="2"/>
</dbReference>
<comment type="similarity">
    <text evidence="2">Belongs to the binding-protein-dependent transport system permease family. CysTW subfamily.</text>
</comment>
<feature type="domain" description="ABC transmembrane type-1" evidence="9">
    <location>
        <begin position="75"/>
        <end position="281"/>
    </location>
</feature>
<gene>
    <name evidence="10" type="ORF">ADU59_01430</name>
</gene>
<dbReference type="GO" id="GO:0005886">
    <property type="term" value="C:plasma membrane"/>
    <property type="evidence" value="ECO:0007669"/>
    <property type="project" value="UniProtKB-SubCell"/>
</dbReference>
<reference evidence="10 11" key="1">
    <citation type="journal article" date="2016" name="Syst. Appl. Microbiol.">
        <title>Pararhizobium polonicum sp. nov. isolated from tumors on stone fruit rootstocks.</title>
        <authorList>
            <person name="Pulawska J."/>
            <person name="Kuzmanovic N."/>
            <person name="Willems A."/>
            <person name="Pothier J.F."/>
        </authorList>
    </citation>
    <scope>NUCLEOTIDE SEQUENCE [LARGE SCALE GENOMIC DNA]</scope>
    <source>
        <strain evidence="10 11">F5.1</strain>
        <plasmid evidence="10">pF5.1b</plasmid>
    </source>
</reference>
<keyword evidence="3 8" id="KW-0813">Transport</keyword>
<dbReference type="PANTHER" id="PTHR42929">
    <property type="entry name" value="INNER MEMBRANE ABC TRANSPORTER PERMEASE PROTEIN YDCU-RELATED-RELATED"/>
    <property type="match status" value="1"/>
</dbReference>
<feature type="transmembrane region" description="Helical" evidence="8">
    <location>
        <begin position="30"/>
        <end position="51"/>
    </location>
</feature>
<evidence type="ECO:0000256" key="8">
    <source>
        <dbReference type="RuleBase" id="RU363032"/>
    </source>
</evidence>
<dbReference type="RefSeq" id="WP_068950959.1">
    <property type="nucleotide sequence ID" value="NZ_CM004503.1"/>
</dbReference>
<keyword evidence="4" id="KW-1003">Cell membrane</keyword>
<keyword evidence="6 8" id="KW-1133">Transmembrane helix</keyword>
<feature type="transmembrane region" description="Helical" evidence="8">
    <location>
        <begin position="513"/>
        <end position="535"/>
    </location>
</feature>
<dbReference type="CDD" id="cd06261">
    <property type="entry name" value="TM_PBP2"/>
    <property type="match status" value="2"/>
</dbReference>
<feature type="transmembrane region" description="Helical" evidence="8">
    <location>
        <begin position="438"/>
        <end position="460"/>
    </location>
</feature>
<sequence length="599" mass="65570">MSPITQSTARRKLPVSEFLSRWPLLQIAPLLIFLTLVFVLPVGSILVLSIYDGTGALSLENFRRLFGSNLYTGVLLKTIQTASWTTGLCLLFGYPVAFALTKARANFQVALLAAVLVPLWTSFLIRSLSLVIVFGRRGVINGTAEQFGWIDTPLAFIYNWSGVMIGLTNSLLPLSIITMYSVMQAIEPNLAKAASTLGARPSHGFWRVYFPLSVPGVAAGGILTFVSALGFFITPQLLGSPRETMIAQLIIQQIDELLNWNFGAAIAVMLLAATLISFVAFELVVGMQILTGEESGRRPSGFNKAIRTGGMKLVNALSWVTAWVGIGFEKITGSKPKVADSDRRPILMIFSVATALFLSLPIFFMIPISFSDSLLFGWPPQGLSFRWYEAVIGSSVWMSAAGRSFGVALITSALAILMAVPSALYLVRQRVRGKFLMVLLLTIPIFLPHIITGVALYYTYSRYGLVGTWIGLILGHLVFSLPYATISLMAVLKNYNRSIDYAAWTLGASKFATFRHITLPIIKPGIYSAFLFAFIQSFDEVTVSLFITGGRFTTLPKQLYQQAVYGETPELAAVSTILFVTVCLVMMAARLLSKRATSF</sequence>
<keyword evidence="10" id="KW-0614">Plasmid</keyword>
<protein>
    <recommendedName>
        <fullName evidence="9">ABC transmembrane type-1 domain-containing protein</fullName>
    </recommendedName>
</protein>
<feature type="transmembrane region" description="Helical" evidence="8">
    <location>
        <begin position="71"/>
        <end position="97"/>
    </location>
</feature>
<dbReference type="PANTHER" id="PTHR42929:SF5">
    <property type="entry name" value="ABC TRANSPORTER PERMEASE PROTEIN"/>
    <property type="match status" value="1"/>
</dbReference>
<dbReference type="InterPro" id="IPR035906">
    <property type="entry name" value="MetI-like_sf"/>
</dbReference>
<keyword evidence="5 8" id="KW-0812">Transmembrane</keyword>
<evidence type="ECO:0000259" key="9">
    <source>
        <dbReference type="PROSITE" id="PS50928"/>
    </source>
</evidence>
<evidence type="ECO:0000256" key="2">
    <source>
        <dbReference type="ARBA" id="ARBA00007069"/>
    </source>
</evidence>
<evidence type="ECO:0000256" key="1">
    <source>
        <dbReference type="ARBA" id="ARBA00004651"/>
    </source>
</evidence>
<comment type="caution">
    <text evidence="10">The sequence shown here is derived from an EMBL/GenBank/DDBJ whole genome shotgun (WGS) entry which is preliminary data.</text>
</comment>
<dbReference type="Pfam" id="PF00528">
    <property type="entry name" value="BPD_transp_1"/>
    <property type="match status" value="2"/>
</dbReference>
<geneLocation type="plasmid" evidence="11">
    <name>pf5.1b</name>
</geneLocation>
<feature type="domain" description="ABC transmembrane type-1" evidence="9">
    <location>
        <begin position="401"/>
        <end position="589"/>
    </location>
</feature>
<comment type="subcellular location">
    <subcellularLocation>
        <location evidence="1 8">Cell membrane</location>
        <topology evidence="1 8">Multi-pass membrane protein</topology>
    </subcellularLocation>
</comment>
<evidence type="ECO:0000313" key="11">
    <source>
        <dbReference type="Proteomes" id="UP000093111"/>
    </source>
</evidence>
<organism evidence="10 11">
    <name type="scientific">Pararhizobium polonicum</name>
    <dbReference type="NCBI Taxonomy" id="1612624"/>
    <lineage>
        <taxon>Bacteria</taxon>
        <taxon>Pseudomonadati</taxon>
        <taxon>Pseudomonadota</taxon>
        <taxon>Alphaproteobacteria</taxon>
        <taxon>Hyphomicrobiales</taxon>
        <taxon>Rhizobiaceae</taxon>
        <taxon>Rhizobium/Agrobacterium group</taxon>
        <taxon>Pararhizobium</taxon>
    </lineage>
</organism>
<accession>A0A1C7P821</accession>
<feature type="transmembrane region" description="Helical" evidence="8">
    <location>
        <begin position="466"/>
        <end position="492"/>
    </location>
</feature>
<name>A0A1C7P821_9HYPH</name>
<keyword evidence="11" id="KW-1185">Reference proteome</keyword>
<feature type="transmembrane region" description="Helical" evidence="8">
    <location>
        <begin position="262"/>
        <end position="290"/>
    </location>
</feature>
<evidence type="ECO:0000256" key="4">
    <source>
        <dbReference type="ARBA" id="ARBA00022475"/>
    </source>
</evidence>